<dbReference type="OrthoDB" id="7779098at2"/>
<keyword evidence="4" id="KW-1185">Reference proteome</keyword>
<evidence type="ECO:0000313" key="3">
    <source>
        <dbReference type="EMBL" id="SCX90383.1"/>
    </source>
</evidence>
<evidence type="ECO:0000313" key="4">
    <source>
        <dbReference type="Proteomes" id="UP000199502"/>
    </source>
</evidence>
<protein>
    <submittedName>
        <fullName evidence="3">Uncharacterized protein</fullName>
    </submittedName>
</protein>
<dbReference type="STRING" id="336292.SAMN05660710_00174"/>
<dbReference type="AlphaFoldDB" id="A0A1G5BJT1"/>
<feature type="transmembrane region" description="Helical" evidence="2">
    <location>
        <begin position="17"/>
        <end position="35"/>
    </location>
</feature>
<keyword evidence="2" id="KW-0472">Membrane</keyword>
<dbReference type="RefSeq" id="WP_090739631.1">
    <property type="nucleotide sequence ID" value="NZ_FMVT01000001.1"/>
</dbReference>
<reference evidence="3 4" key="1">
    <citation type="submission" date="2016-10" db="EMBL/GenBank/DDBJ databases">
        <authorList>
            <person name="de Groot N.N."/>
        </authorList>
    </citation>
    <scope>NUCLEOTIDE SEQUENCE [LARGE SCALE GENOMIC DNA]</scope>
    <source>
        <strain evidence="3 4">CGMCC 1.8925</strain>
    </source>
</reference>
<sequence>MSHNHEPERAARRHKPAIIAIAVALLAALLAFWVFRPGVPEEGGDGLANTPPPADMPLGDAEGRSDTTEPPVTPGANTPADAGIPAGTVDPPSGATAPGETAPSTAPGVDPVTAPLN</sequence>
<organism evidence="3 4">
    <name type="scientific">Paracoccus tibetensis</name>
    <dbReference type="NCBI Taxonomy" id="336292"/>
    <lineage>
        <taxon>Bacteria</taxon>
        <taxon>Pseudomonadati</taxon>
        <taxon>Pseudomonadota</taxon>
        <taxon>Alphaproteobacteria</taxon>
        <taxon>Rhodobacterales</taxon>
        <taxon>Paracoccaceae</taxon>
        <taxon>Paracoccus</taxon>
    </lineage>
</organism>
<dbReference type="Proteomes" id="UP000199502">
    <property type="component" value="Unassembled WGS sequence"/>
</dbReference>
<keyword evidence="2" id="KW-1133">Transmembrane helix</keyword>
<feature type="region of interest" description="Disordered" evidence="1">
    <location>
        <begin position="39"/>
        <end position="117"/>
    </location>
</feature>
<evidence type="ECO:0000256" key="1">
    <source>
        <dbReference type="SAM" id="MobiDB-lite"/>
    </source>
</evidence>
<proteinExistence type="predicted"/>
<accession>A0A1G5BJT1</accession>
<gene>
    <name evidence="3" type="ORF">SAMN05660710_00174</name>
</gene>
<evidence type="ECO:0000256" key="2">
    <source>
        <dbReference type="SAM" id="Phobius"/>
    </source>
</evidence>
<keyword evidence="2" id="KW-0812">Transmembrane</keyword>
<dbReference type="EMBL" id="FMVT01000001">
    <property type="protein sequence ID" value="SCX90383.1"/>
    <property type="molecule type" value="Genomic_DNA"/>
</dbReference>
<name>A0A1G5BJT1_9RHOB</name>